<reference evidence="7" key="1">
    <citation type="submission" date="2024-02" db="UniProtKB">
        <authorList>
            <consortium name="WormBaseParasite"/>
        </authorList>
    </citation>
    <scope>IDENTIFICATION</scope>
</reference>
<dbReference type="InterPro" id="IPR052140">
    <property type="entry name" value="Dev_Signal_Hedgehog-like"/>
</dbReference>
<proteinExistence type="predicted"/>
<dbReference type="AlphaFoldDB" id="A0AAF3FBM4"/>
<keyword evidence="3" id="KW-0964">Secreted</keyword>
<sequence length="179" mass="20813">MILRDLLLLILMRIGFCEYCGNNKIPYGIEVHRDGRVLLLCSKPDCFDKKYAECDERPLRTDGCPSNSTWVGGLQRTSDLKVLYTQCCEYEYLADYSEIQYKKVVVRRGEFFEGEEKQESNGDVSAFDLITNIHLGHDEKGEFYAIQVHRYFCGKAPDPDPAWSPKDPWPHFNLKHKKH</sequence>
<evidence type="ECO:0000256" key="4">
    <source>
        <dbReference type="ARBA" id="ARBA00022729"/>
    </source>
</evidence>
<accession>A0AAF3FBM4</accession>
<evidence type="ECO:0000256" key="1">
    <source>
        <dbReference type="ARBA" id="ARBA00004613"/>
    </source>
</evidence>
<evidence type="ECO:0000313" key="6">
    <source>
        <dbReference type="Proteomes" id="UP000887575"/>
    </source>
</evidence>
<keyword evidence="4 5" id="KW-0732">Signal</keyword>
<keyword evidence="2" id="KW-0217">Developmental protein</keyword>
<dbReference type="PANTHER" id="PTHR46706">
    <property type="entry name" value="PROTEIN QUA-1-RELATED"/>
    <property type="match status" value="1"/>
</dbReference>
<dbReference type="GO" id="GO:0005576">
    <property type="term" value="C:extracellular region"/>
    <property type="evidence" value="ECO:0007669"/>
    <property type="project" value="UniProtKB-SubCell"/>
</dbReference>
<feature type="chain" id="PRO_5042258180" evidence="5">
    <location>
        <begin position="18"/>
        <end position="179"/>
    </location>
</feature>
<evidence type="ECO:0000256" key="5">
    <source>
        <dbReference type="SAM" id="SignalP"/>
    </source>
</evidence>
<keyword evidence="6" id="KW-1185">Reference proteome</keyword>
<evidence type="ECO:0000256" key="2">
    <source>
        <dbReference type="ARBA" id="ARBA00022473"/>
    </source>
</evidence>
<name>A0AAF3FBM4_9BILA</name>
<protein>
    <submittedName>
        <fullName evidence="7">Uncharacterized protein</fullName>
    </submittedName>
</protein>
<organism evidence="6 7">
    <name type="scientific">Mesorhabditis belari</name>
    <dbReference type="NCBI Taxonomy" id="2138241"/>
    <lineage>
        <taxon>Eukaryota</taxon>
        <taxon>Metazoa</taxon>
        <taxon>Ecdysozoa</taxon>
        <taxon>Nematoda</taxon>
        <taxon>Chromadorea</taxon>
        <taxon>Rhabditida</taxon>
        <taxon>Rhabditina</taxon>
        <taxon>Rhabditomorpha</taxon>
        <taxon>Rhabditoidea</taxon>
        <taxon>Rhabditidae</taxon>
        <taxon>Mesorhabditinae</taxon>
        <taxon>Mesorhabditis</taxon>
    </lineage>
</organism>
<evidence type="ECO:0000313" key="7">
    <source>
        <dbReference type="WBParaSite" id="MBELARI_LOCUS4320"/>
    </source>
</evidence>
<comment type="subcellular location">
    <subcellularLocation>
        <location evidence="1">Secreted</location>
    </subcellularLocation>
</comment>
<evidence type="ECO:0000256" key="3">
    <source>
        <dbReference type="ARBA" id="ARBA00022525"/>
    </source>
</evidence>
<dbReference type="PANTHER" id="PTHR46706:SF12">
    <property type="entry name" value="PROTEIN QUA-1-RELATED"/>
    <property type="match status" value="1"/>
</dbReference>
<dbReference type="Proteomes" id="UP000887575">
    <property type="component" value="Unassembled WGS sequence"/>
</dbReference>
<dbReference type="WBParaSite" id="MBELARI_LOCUS4320">
    <property type="protein sequence ID" value="MBELARI_LOCUS4320"/>
    <property type="gene ID" value="MBELARI_LOCUS4320"/>
</dbReference>
<feature type="signal peptide" evidence="5">
    <location>
        <begin position="1"/>
        <end position="17"/>
    </location>
</feature>